<dbReference type="FunFam" id="1.50.10.130:FF:000001">
    <property type="entry name" value="Isoprene synthase, chloroplastic"/>
    <property type="match status" value="1"/>
</dbReference>
<keyword evidence="3" id="KW-0456">Lyase</keyword>
<evidence type="ECO:0000256" key="1">
    <source>
        <dbReference type="ARBA" id="ARBA00001946"/>
    </source>
</evidence>
<dbReference type="Gene3D" id="1.10.600.10">
    <property type="entry name" value="Farnesyl Diphosphate Synthase"/>
    <property type="match status" value="1"/>
</dbReference>
<dbReference type="OrthoDB" id="913102at2759"/>
<dbReference type="PANTHER" id="PTHR31225:SF221">
    <property type="entry name" value="(-)-GERMACRENE D SYNTHASE"/>
    <property type="match status" value="1"/>
</dbReference>
<evidence type="ECO:0000256" key="2">
    <source>
        <dbReference type="ARBA" id="ARBA00004721"/>
    </source>
</evidence>
<sequence length="224" mass="26082">MIRLENSASFQASDLLCEICVDEEKELQRQKELVKRVLVRVPHHSSHKLELIDSIQRLGVSYHFEEEIGKSLQYMHDTYLECCNKDNDLRTVALRFRLLRQQGYRVSCDMFNKFIDAQGNFKESIMKDVEGILELYEAAYFEVDEEDVLDKALHFSSSHLESLAPDITSSRSALVNEALKLPIRKNLTRLGTKKFISVYQEDESHNQILLNFAKLDFNIVQKIH</sequence>
<comment type="cofactor">
    <cofactor evidence="1">
        <name>Mg(2+)</name>
        <dbReference type="ChEBI" id="CHEBI:18420"/>
    </cofactor>
</comment>
<dbReference type="RefSeq" id="XP_020555101.1">
    <property type="nucleotide sequence ID" value="XM_020699442.1"/>
</dbReference>
<dbReference type="InterPro" id="IPR036965">
    <property type="entry name" value="Terpene_synth_N_sf"/>
</dbReference>
<dbReference type="InterPro" id="IPR008930">
    <property type="entry name" value="Terpenoid_cyclase/PrenylTrfase"/>
</dbReference>
<evidence type="ECO:0000259" key="4">
    <source>
        <dbReference type="Pfam" id="PF01397"/>
    </source>
</evidence>
<name>A0A8M8VG25_SESIN</name>
<keyword evidence="5" id="KW-1185">Reference proteome</keyword>
<organism evidence="5 6">
    <name type="scientific">Sesamum indicum</name>
    <name type="common">Oriental sesame</name>
    <name type="synonym">Sesamum orientale</name>
    <dbReference type="NCBI Taxonomy" id="4182"/>
    <lineage>
        <taxon>Eukaryota</taxon>
        <taxon>Viridiplantae</taxon>
        <taxon>Streptophyta</taxon>
        <taxon>Embryophyta</taxon>
        <taxon>Tracheophyta</taxon>
        <taxon>Spermatophyta</taxon>
        <taxon>Magnoliopsida</taxon>
        <taxon>eudicotyledons</taxon>
        <taxon>Gunneridae</taxon>
        <taxon>Pentapetalae</taxon>
        <taxon>asterids</taxon>
        <taxon>lamiids</taxon>
        <taxon>Lamiales</taxon>
        <taxon>Pedaliaceae</taxon>
        <taxon>Sesamum</taxon>
    </lineage>
</organism>
<evidence type="ECO:0000313" key="6">
    <source>
        <dbReference type="RefSeq" id="XP_020555101.1"/>
    </source>
</evidence>
<dbReference type="AlphaFoldDB" id="A0A8M8VG25"/>
<dbReference type="Proteomes" id="UP000504604">
    <property type="component" value="Unplaced"/>
</dbReference>
<reference evidence="6" key="1">
    <citation type="submission" date="2025-08" db="UniProtKB">
        <authorList>
            <consortium name="RefSeq"/>
        </authorList>
    </citation>
    <scope>IDENTIFICATION</scope>
</reference>
<evidence type="ECO:0000313" key="5">
    <source>
        <dbReference type="Proteomes" id="UP000504604"/>
    </source>
</evidence>
<protein>
    <submittedName>
        <fullName evidence="6">Bicyclogermacrene synthase-like</fullName>
    </submittedName>
</protein>
<proteinExistence type="predicted"/>
<dbReference type="GeneID" id="105178784"/>
<dbReference type="Pfam" id="PF01397">
    <property type="entry name" value="Terpene_synth"/>
    <property type="match status" value="1"/>
</dbReference>
<dbReference type="KEGG" id="sind:105178784"/>
<evidence type="ECO:0000256" key="3">
    <source>
        <dbReference type="ARBA" id="ARBA00023239"/>
    </source>
</evidence>
<dbReference type="Gene3D" id="1.50.10.130">
    <property type="entry name" value="Terpene synthase, N-terminal domain"/>
    <property type="match status" value="1"/>
</dbReference>
<accession>A0A8M8VG25</accession>
<dbReference type="SUPFAM" id="SSF48239">
    <property type="entry name" value="Terpenoid cyclases/Protein prenyltransferases"/>
    <property type="match status" value="1"/>
</dbReference>
<dbReference type="GO" id="GO:0010333">
    <property type="term" value="F:terpene synthase activity"/>
    <property type="evidence" value="ECO:0007669"/>
    <property type="project" value="InterPro"/>
</dbReference>
<comment type="pathway">
    <text evidence="2">Secondary metabolite biosynthesis; terpenoid biosynthesis.</text>
</comment>
<dbReference type="InterPro" id="IPR001906">
    <property type="entry name" value="Terpene_synth_N"/>
</dbReference>
<feature type="domain" description="Terpene synthase N-terminal" evidence="4">
    <location>
        <begin position="23"/>
        <end position="177"/>
    </location>
</feature>
<gene>
    <name evidence="6" type="primary">LOC105178784</name>
</gene>
<dbReference type="InterPro" id="IPR008949">
    <property type="entry name" value="Isoprenoid_synthase_dom_sf"/>
</dbReference>
<dbReference type="InterPro" id="IPR050148">
    <property type="entry name" value="Terpene_synthase-like"/>
</dbReference>
<dbReference type="GO" id="GO:0016114">
    <property type="term" value="P:terpenoid biosynthetic process"/>
    <property type="evidence" value="ECO:0007669"/>
    <property type="project" value="InterPro"/>
</dbReference>
<dbReference type="PANTHER" id="PTHR31225">
    <property type="entry name" value="OS04G0344100 PROTEIN-RELATED"/>
    <property type="match status" value="1"/>
</dbReference>